<reference evidence="2 3" key="1">
    <citation type="submission" date="2024-03" db="EMBL/GenBank/DDBJ databases">
        <title>Adaptation during the transition from Ophiocordyceps entomopathogen to insect associate is accompanied by gene loss and intensified selection.</title>
        <authorList>
            <person name="Ward C.M."/>
            <person name="Onetto C.A."/>
            <person name="Borneman A.R."/>
        </authorList>
    </citation>
    <scope>NUCLEOTIDE SEQUENCE [LARGE SCALE GENOMIC DNA]</scope>
    <source>
        <strain evidence="2">AWRI1</strain>
        <tissue evidence="2">Single Adult Female</tissue>
    </source>
</reference>
<sequence>MQSSKVVTILMGGMFIVSAVDAGSISVRQTTNFTASFHVQYEQAGKNESKFSGDFSSGENRTIEFPDEAVNIQLDVYSPRPRARVFTKSYDVSVRKCFTLFPRHTPSAPIGWDENPYTKWPAADGPSISVTNDGWYSSLEGVLFTVMYEYEGSNVSETSHKFSNGETRTILIPDQARNINVKVFKAMFSKNFMQFTKSYILPVKKCFEVYRHNGIGSLSFEKPCQPLPAEGGYFVSVFETRRPAILFINYEYNGLNLTESSGDFLTRKNLTLRIPDEARNITIRVHSSFFGEEKLLTKFYVLPVAKCFEVYMSDIYFLAQIMFEKPCRQLPAVDGNSISVHRTTAKHVDILLLIDYDYNGSHVTTSSGEILAGENKTVPIPDEATNIIATLYETGPQGMIIIFTTNAKYAHFSNYIYKMFRGISF</sequence>
<evidence type="ECO:0000313" key="3">
    <source>
        <dbReference type="Proteomes" id="UP001367676"/>
    </source>
</evidence>
<evidence type="ECO:0000313" key="2">
    <source>
        <dbReference type="EMBL" id="KAK7579825.1"/>
    </source>
</evidence>
<feature type="chain" id="PRO_5042846839" evidence="1">
    <location>
        <begin position="23"/>
        <end position="425"/>
    </location>
</feature>
<evidence type="ECO:0000256" key="1">
    <source>
        <dbReference type="SAM" id="SignalP"/>
    </source>
</evidence>
<protein>
    <submittedName>
        <fullName evidence="2">Uncharacterized protein</fullName>
    </submittedName>
</protein>
<keyword evidence="1" id="KW-0732">Signal</keyword>
<accession>A0AAN9T9T7</accession>
<organism evidence="2 3">
    <name type="scientific">Parthenolecanium corni</name>
    <dbReference type="NCBI Taxonomy" id="536013"/>
    <lineage>
        <taxon>Eukaryota</taxon>
        <taxon>Metazoa</taxon>
        <taxon>Ecdysozoa</taxon>
        <taxon>Arthropoda</taxon>
        <taxon>Hexapoda</taxon>
        <taxon>Insecta</taxon>
        <taxon>Pterygota</taxon>
        <taxon>Neoptera</taxon>
        <taxon>Paraneoptera</taxon>
        <taxon>Hemiptera</taxon>
        <taxon>Sternorrhyncha</taxon>
        <taxon>Coccoidea</taxon>
        <taxon>Coccidae</taxon>
        <taxon>Parthenolecanium</taxon>
    </lineage>
</organism>
<gene>
    <name evidence="2" type="ORF">V9T40_000454</name>
</gene>
<dbReference type="EMBL" id="JBBCAQ010000034">
    <property type="protein sequence ID" value="KAK7579825.1"/>
    <property type="molecule type" value="Genomic_DNA"/>
</dbReference>
<dbReference type="AlphaFoldDB" id="A0AAN9T9T7"/>
<feature type="signal peptide" evidence="1">
    <location>
        <begin position="1"/>
        <end position="22"/>
    </location>
</feature>
<keyword evidence="3" id="KW-1185">Reference proteome</keyword>
<name>A0AAN9T9T7_9HEMI</name>
<proteinExistence type="predicted"/>
<dbReference type="Proteomes" id="UP001367676">
    <property type="component" value="Unassembled WGS sequence"/>
</dbReference>
<comment type="caution">
    <text evidence="2">The sequence shown here is derived from an EMBL/GenBank/DDBJ whole genome shotgun (WGS) entry which is preliminary data.</text>
</comment>